<organism evidence="2 3">
    <name type="scientific">Lottia gigantea</name>
    <name type="common">Giant owl limpet</name>
    <dbReference type="NCBI Taxonomy" id="225164"/>
    <lineage>
        <taxon>Eukaryota</taxon>
        <taxon>Metazoa</taxon>
        <taxon>Spiralia</taxon>
        <taxon>Lophotrochozoa</taxon>
        <taxon>Mollusca</taxon>
        <taxon>Gastropoda</taxon>
        <taxon>Patellogastropoda</taxon>
        <taxon>Lottioidea</taxon>
        <taxon>Lottiidae</taxon>
        <taxon>Lottia</taxon>
    </lineage>
</organism>
<dbReference type="CTD" id="20247711"/>
<reference evidence="2 3" key="1">
    <citation type="journal article" date="2013" name="Nature">
        <title>Insights into bilaterian evolution from three spiralian genomes.</title>
        <authorList>
            <person name="Simakov O."/>
            <person name="Marletaz F."/>
            <person name="Cho S.J."/>
            <person name="Edsinger-Gonzales E."/>
            <person name="Havlak P."/>
            <person name="Hellsten U."/>
            <person name="Kuo D.H."/>
            <person name="Larsson T."/>
            <person name="Lv J."/>
            <person name="Arendt D."/>
            <person name="Savage R."/>
            <person name="Osoegawa K."/>
            <person name="de Jong P."/>
            <person name="Grimwood J."/>
            <person name="Chapman J.A."/>
            <person name="Shapiro H."/>
            <person name="Aerts A."/>
            <person name="Otillar R.P."/>
            <person name="Terry A.Y."/>
            <person name="Boore J.L."/>
            <person name="Grigoriev I.V."/>
            <person name="Lindberg D.R."/>
            <person name="Seaver E.C."/>
            <person name="Weisblat D.A."/>
            <person name="Putnam N.H."/>
            <person name="Rokhsar D.S."/>
        </authorList>
    </citation>
    <scope>NUCLEOTIDE SEQUENCE [LARGE SCALE GENOMIC DNA]</scope>
</reference>
<dbReference type="OrthoDB" id="5970923at2759"/>
<feature type="region of interest" description="Disordered" evidence="1">
    <location>
        <begin position="1"/>
        <end position="39"/>
    </location>
</feature>
<dbReference type="KEGG" id="lgi:LOTGIDRAFT_228597"/>
<feature type="compositionally biased region" description="Pro residues" evidence="1">
    <location>
        <begin position="24"/>
        <end position="37"/>
    </location>
</feature>
<dbReference type="GeneID" id="20247711"/>
<protein>
    <submittedName>
        <fullName evidence="2">Uncharacterized protein</fullName>
    </submittedName>
</protein>
<sequence>MGNSSGHHQGGQVINKHDPNQPQAQPPPREPPYPGPSPDYRFINLEISNTAKYSFGGAGQEMMSSNVDSFYPMLSQHYHENFRLLSFYKTPSQTHSGMFNPTIKVPYQAIYYRYPYQNEGWRLQIEKSVLEPRRTYNYSFLSSEGHGMVADSSQLIQAISRHSSQGGRLICMEETGQQVAQGFSGGLQGRLPSIGVDVFFDMPTHPNPQIYTYQIISVPMEVRAGFGGQTVFCDWASHLGQFLCQGWRLVEIFVDNSQVAGRGFSMTAYANTIWFFEKPLSKMNDTTPVYQGTFIDHFVTLHGGFSGVTANCGWEQKILEMASQGWELACILRTPEQRGTGIARAEIKFILFFQRNLVQQSAPNTAYGFESAGAPPPYESVGK</sequence>
<evidence type="ECO:0000313" key="2">
    <source>
        <dbReference type="EMBL" id="ESO93832.1"/>
    </source>
</evidence>
<dbReference type="EMBL" id="KB201890">
    <property type="protein sequence ID" value="ESO93832.1"/>
    <property type="molecule type" value="Genomic_DNA"/>
</dbReference>
<keyword evidence="3" id="KW-1185">Reference proteome</keyword>
<proteinExistence type="predicted"/>
<dbReference type="AlphaFoldDB" id="V4AAP6"/>
<evidence type="ECO:0000256" key="1">
    <source>
        <dbReference type="SAM" id="MobiDB-lite"/>
    </source>
</evidence>
<evidence type="ECO:0000313" key="3">
    <source>
        <dbReference type="Proteomes" id="UP000030746"/>
    </source>
</evidence>
<dbReference type="OMA" id="PGVQRQK"/>
<accession>V4AAP6</accession>
<dbReference type="RefSeq" id="XP_009055454.1">
    <property type="nucleotide sequence ID" value="XM_009057206.1"/>
</dbReference>
<gene>
    <name evidence="2" type="ORF">LOTGIDRAFT_228597</name>
</gene>
<dbReference type="HOGENOM" id="CLU_064584_0_0_1"/>
<name>V4AAP6_LOTGI</name>
<dbReference type="Proteomes" id="UP000030746">
    <property type="component" value="Unassembled WGS sequence"/>
</dbReference>